<evidence type="ECO:0000313" key="1">
    <source>
        <dbReference type="EMBL" id="TMQ69057.1"/>
    </source>
</evidence>
<gene>
    <name evidence="1" type="ORF">E6K81_15780</name>
</gene>
<dbReference type="SUPFAM" id="SSF69322">
    <property type="entry name" value="Tricorn protease domain 2"/>
    <property type="match status" value="1"/>
</dbReference>
<protein>
    <recommendedName>
        <fullName evidence="3">Dystroglycan-type cadherin-like domain-containing protein</fullName>
    </recommendedName>
</protein>
<evidence type="ECO:0000313" key="2">
    <source>
        <dbReference type="Proteomes" id="UP000319771"/>
    </source>
</evidence>
<proteinExistence type="predicted"/>
<organism evidence="1 2">
    <name type="scientific">Eiseniibacteriota bacterium</name>
    <dbReference type="NCBI Taxonomy" id="2212470"/>
    <lineage>
        <taxon>Bacteria</taxon>
        <taxon>Candidatus Eiseniibacteriota</taxon>
    </lineage>
</organism>
<sequence length="642" mass="63684">MLQNGNLPQGLTLATDGAIDGTPTTVGAFGFTVSVTDANGCHGTHNYGITVFTCPLITVLPASMPDGLAGASYQQTLTADGAPPFVFSVSAGSLPPGLALASAGGGQVLYGCDRSGSIFTVDLVTGAGTPTGVHPPLGACTEIESDPAGIAFAQSSDGGFYGARFDLASGALIGCFVSDSGSFQGLEYVGATLYGTYVTGPDGPSTLATLDPVTGAATPIGPTGTGPVSGLAYDAASGTMYGINGGGRFGPGYLLTLDLTTGAATVVGPTGMTAGSLEFGPDGNLYAGGDAINGGRIYRIDRHTGFATQLGPSGFSSVTGLTLGPGFGPGPEATLSGVLRAAGSYTFTVTATDANGCRGDREYHINVACQVISISPATLPPGLVGVPYDQVVTTSGGTGPFTFSSAGFPPGMTVGAPDSGGTSARILGTPSAVGSYACAIHAVDADSCSADREYTLAVTCPPVALGPALLPDGAIGVSYRQVLTPTAGALPVTATLTAGSLPPGLSLSNDAVAAPGRGQGLATRTFPSGTRGPAPRRFTAGQRSIVSAAAPALSAANVLTPAATSSGPRILFALADYDDPDYRAAIAALTGGVVDYFNCAPDLGGSTPSLALLDSYDCVFTKPDFYYADRVLLGDELADYVD</sequence>
<comment type="caution">
    <text evidence="1">The sequence shown here is derived from an EMBL/GenBank/DDBJ whole genome shotgun (WGS) entry which is preliminary data.</text>
</comment>
<dbReference type="PANTHER" id="PTHR37494:SF1">
    <property type="entry name" value="STAPHYLOCOCCUS AUREUS SURFACE PROTEIN A"/>
    <property type="match status" value="1"/>
</dbReference>
<dbReference type="PANTHER" id="PTHR37494">
    <property type="entry name" value="HEMAGGLUTININ"/>
    <property type="match status" value="1"/>
</dbReference>
<dbReference type="Proteomes" id="UP000319771">
    <property type="component" value="Unassembled WGS sequence"/>
</dbReference>
<dbReference type="EMBL" id="VBPB01000346">
    <property type="protein sequence ID" value="TMQ69057.1"/>
    <property type="molecule type" value="Genomic_DNA"/>
</dbReference>
<name>A0A538TZI1_UNCEI</name>
<dbReference type="AlphaFoldDB" id="A0A538TZI1"/>
<accession>A0A538TZI1</accession>
<dbReference type="InterPro" id="IPR013783">
    <property type="entry name" value="Ig-like_fold"/>
</dbReference>
<feature type="non-terminal residue" evidence="1">
    <location>
        <position position="642"/>
    </location>
</feature>
<dbReference type="Pfam" id="PF05345">
    <property type="entry name" value="He_PIG"/>
    <property type="match status" value="1"/>
</dbReference>
<evidence type="ECO:0008006" key="3">
    <source>
        <dbReference type="Google" id="ProtNLM"/>
    </source>
</evidence>
<reference evidence="1 2" key="1">
    <citation type="journal article" date="2019" name="Nat. Microbiol.">
        <title>Mediterranean grassland soil C-N compound turnover is dependent on rainfall and depth, and is mediated by genomically divergent microorganisms.</title>
        <authorList>
            <person name="Diamond S."/>
            <person name="Andeer P.F."/>
            <person name="Li Z."/>
            <person name="Crits-Christoph A."/>
            <person name="Burstein D."/>
            <person name="Anantharaman K."/>
            <person name="Lane K.R."/>
            <person name="Thomas B.C."/>
            <person name="Pan C."/>
            <person name="Northen T.R."/>
            <person name="Banfield J.F."/>
        </authorList>
    </citation>
    <scope>NUCLEOTIDE SEQUENCE [LARGE SCALE GENOMIC DNA]</scope>
    <source>
        <strain evidence="1">WS_11</strain>
    </source>
</reference>
<dbReference type="Gene3D" id="2.60.40.10">
    <property type="entry name" value="Immunoglobulins"/>
    <property type="match status" value="3"/>
</dbReference>